<feature type="domain" description="Transcriptional repressor PaaX-like N-terminal" evidence="1">
    <location>
        <begin position="18"/>
        <end position="86"/>
    </location>
</feature>
<evidence type="ECO:0000259" key="2">
    <source>
        <dbReference type="Pfam" id="PF08223"/>
    </source>
</evidence>
<dbReference type="InterPro" id="IPR012906">
    <property type="entry name" value="PaaX-like_N"/>
</dbReference>
<dbReference type="Proteomes" id="UP000617355">
    <property type="component" value="Unassembled WGS sequence"/>
</dbReference>
<dbReference type="Gene3D" id="3.30.70.2670">
    <property type="match status" value="1"/>
</dbReference>
<organism evidence="3 4">
    <name type="scientific">Sinisalibacter lacisalsi</name>
    <dbReference type="NCBI Taxonomy" id="1526570"/>
    <lineage>
        <taxon>Bacteria</taxon>
        <taxon>Pseudomonadati</taxon>
        <taxon>Pseudomonadota</taxon>
        <taxon>Alphaproteobacteria</taxon>
        <taxon>Rhodobacterales</taxon>
        <taxon>Roseobacteraceae</taxon>
        <taxon>Sinisalibacter</taxon>
    </lineage>
</organism>
<keyword evidence="4" id="KW-1185">Reference proteome</keyword>
<sequence length="266" mass="28551">MSTDAAISALAQDAELRTWSLIVTIFGDLARAPGAEIPGPVLSAITGRIGVKPEAMRVALHRLRKDDWLTSRREGRVSHYLLTEAGRAESETATGRIYATRPATPERWHLLVAGPMDQAQRLEQDGALAARGYIAVAPGTWLGPGPAPAEVGAMLAFEGHPAAVPGWLRAELMPPALETAYARFADSLEAAIAALGAAAVSPLDRAVLRVLIVHGWRRLVLRHPDLPEAFFPESWTGPRTRRLVHGLLDRLGKPSVAEVSADLAEV</sequence>
<protein>
    <submittedName>
        <fullName evidence="3">Phenylacetic acid degradation operon negative regulatory protein PaaX</fullName>
    </submittedName>
</protein>
<dbReference type="RefSeq" id="WP_188530053.1">
    <property type="nucleotide sequence ID" value="NZ_BMGI01000006.1"/>
</dbReference>
<dbReference type="PANTHER" id="PTHR30319">
    <property type="entry name" value="PHENYLACETIC ACID REGULATOR-RELATED TRANSCRIPTIONAL REPRESSOR"/>
    <property type="match status" value="1"/>
</dbReference>
<gene>
    <name evidence="3" type="ORF">GCM10011358_33570</name>
</gene>
<evidence type="ECO:0000313" key="4">
    <source>
        <dbReference type="Proteomes" id="UP000617355"/>
    </source>
</evidence>
<dbReference type="Gene3D" id="1.10.10.10">
    <property type="entry name" value="Winged helix-like DNA-binding domain superfamily/Winged helix DNA-binding domain"/>
    <property type="match status" value="1"/>
</dbReference>
<dbReference type="InterPro" id="IPR036390">
    <property type="entry name" value="WH_DNA-bd_sf"/>
</dbReference>
<evidence type="ECO:0000259" key="1">
    <source>
        <dbReference type="Pfam" id="PF07848"/>
    </source>
</evidence>
<dbReference type="InterPro" id="IPR011965">
    <property type="entry name" value="PaaX_trns_reg"/>
</dbReference>
<dbReference type="PIRSF" id="PIRSF020623">
    <property type="entry name" value="PaaX"/>
    <property type="match status" value="1"/>
</dbReference>
<dbReference type="Pfam" id="PF08223">
    <property type="entry name" value="PaaX_C"/>
    <property type="match status" value="1"/>
</dbReference>
<dbReference type="PANTHER" id="PTHR30319:SF1">
    <property type="entry name" value="TRANSCRIPTIONAL REPRESSOR PAAX"/>
    <property type="match status" value="1"/>
</dbReference>
<accession>A0ABQ1QUK2</accession>
<dbReference type="Pfam" id="PF07848">
    <property type="entry name" value="PaaX"/>
    <property type="match status" value="1"/>
</dbReference>
<evidence type="ECO:0000313" key="3">
    <source>
        <dbReference type="EMBL" id="GGD47086.1"/>
    </source>
</evidence>
<reference evidence="4" key="1">
    <citation type="journal article" date="2019" name="Int. J. Syst. Evol. Microbiol.">
        <title>The Global Catalogue of Microorganisms (GCM) 10K type strain sequencing project: providing services to taxonomists for standard genome sequencing and annotation.</title>
        <authorList>
            <consortium name="The Broad Institute Genomics Platform"/>
            <consortium name="The Broad Institute Genome Sequencing Center for Infectious Disease"/>
            <person name="Wu L."/>
            <person name="Ma J."/>
        </authorList>
    </citation>
    <scope>NUCLEOTIDE SEQUENCE [LARGE SCALE GENOMIC DNA]</scope>
    <source>
        <strain evidence="4">CGMCC 1.12922</strain>
    </source>
</reference>
<dbReference type="Gene3D" id="1.20.58.1460">
    <property type="match status" value="1"/>
</dbReference>
<name>A0ABQ1QUK2_9RHOB</name>
<proteinExistence type="predicted"/>
<comment type="caution">
    <text evidence="3">The sequence shown here is derived from an EMBL/GenBank/DDBJ whole genome shotgun (WGS) entry which is preliminary data.</text>
</comment>
<dbReference type="SUPFAM" id="SSF46785">
    <property type="entry name" value="Winged helix' DNA-binding domain"/>
    <property type="match status" value="1"/>
</dbReference>
<dbReference type="InterPro" id="IPR036388">
    <property type="entry name" value="WH-like_DNA-bd_sf"/>
</dbReference>
<dbReference type="EMBL" id="BMGI01000006">
    <property type="protein sequence ID" value="GGD47086.1"/>
    <property type="molecule type" value="Genomic_DNA"/>
</dbReference>
<dbReference type="InterPro" id="IPR013225">
    <property type="entry name" value="PaaX_C"/>
</dbReference>
<feature type="domain" description="Transcriptional repressor PaaX-like C-terminal" evidence="2">
    <location>
        <begin position="176"/>
        <end position="255"/>
    </location>
</feature>